<feature type="region of interest" description="Disordered" evidence="1">
    <location>
        <begin position="126"/>
        <end position="161"/>
    </location>
</feature>
<organism evidence="3">
    <name type="scientific">Magnaporthiopsis poae (strain ATCC 64411 / 73-15)</name>
    <name type="common">Kentucky bluegrass fungus</name>
    <name type="synonym">Magnaporthe poae</name>
    <dbReference type="NCBI Taxonomy" id="644358"/>
    <lineage>
        <taxon>Eukaryota</taxon>
        <taxon>Fungi</taxon>
        <taxon>Dikarya</taxon>
        <taxon>Ascomycota</taxon>
        <taxon>Pezizomycotina</taxon>
        <taxon>Sordariomycetes</taxon>
        <taxon>Sordariomycetidae</taxon>
        <taxon>Magnaporthales</taxon>
        <taxon>Magnaporthaceae</taxon>
        <taxon>Magnaporthiopsis</taxon>
    </lineage>
</organism>
<dbReference type="VEuPathDB" id="FungiDB:MAPG_10448"/>
<dbReference type="OrthoDB" id="5244165at2759"/>
<gene>
    <name evidence="3" type="ORF">MAPG_10448</name>
</gene>
<reference evidence="3" key="2">
    <citation type="submission" date="2011-03" db="EMBL/GenBank/DDBJ databases">
        <title>Annotation of Magnaporthe poae ATCC 64411.</title>
        <authorList>
            <person name="Ma L.-J."/>
            <person name="Dead R."/>
            <person name="Young S.K."/>
            <person name="Zeng Q."/>
            <person name="Gargeya S."/>
            <person name="Fitzgerald M."/>
            <person name="Haas B."/>
            <person name="Abouelleil A."/>
            <person name="Alvarado L."/>
            <person name="Arachchi H.M."/>
            <person name="Berlin A."/>
            <person name="Brown A."/>
            <person name="Chapman S.B."/>
            <person name="Chen Z."/>
            <person name="Dunbar C."/>
            <person name="Freedman E."/>
            <person name="Gearin G."/>
            <person name="Gellesch M."/>
            <person name="Goldberg J."/>
            <person name="Griggs A."/>
            <person name="Gujja S."/>
            <person name="Heiman D."/>
            <person name="Howarth C."/>
            <person name="Larson L."/>
            <person name="Lui A."/>
            <person name="MacDonald P.J.P."/>
            <person name="Mehta T."/>
            <person name="Montmayeur A."/>
            <person name="Murphy C."/>
            <person name="Neiman D."/>
            <person name="Pearson M."/>
            <person name="Priest M."/>
            <person name="Roberts A."/>
            <person name="Saif S."/>
            <person name="Shea T."/>
            <person name="Shenoy N."/>
            <person name="Sisk P."/>
            <person name="Stolte C."/>
            <person name="Sykes S."/>
            <person name="Yandava C."/>
            <person name="Wortman J."/>
            <person name="Nusbaum C."/>
            <person name="Birren B."/>
        </authorList>
    </citation>
    <scope>NUCLEOTIDE SEQUENCE</scope>
    <source>
        <strain evidence="3">ATCC 64411</strain>
    </source>
</reference>
<dbReference type="AlphaFoldDB" id="A0A0H2U9K2"/>
<dbReference type="EMBL" id="GL876975">
    <property type="protein sequence ID" value="KLU90596.1"/>
    <property type="molecule type" value="Genomic_DNA"/>
</dbReference>
<accession>A0A0H2U9K2</accession>
<evidence type="ECO:0000259" key="2">
    <source>
        <dbReference type="Pfam" id="PF20516"/>
    </source>
</evidence>
<feature type="compositionally biased region" description="Basic and acidic residues" evidence="1">
    <location>
        <begin position="24"/>
        <end position="43"/>
    </location>
</feature>
<dbReference type="InterPro" id="IPR046797">
    <property type="entry name" value="PDDEXK_12"/>
</dbReference>
<evidence type="ECO:0000313" key="3">
    <source>
        <dbReference type="EMBL" id="KLU90596.1"/>
    </source>
</evidence>
<feature type="domain" description="PD-(D/E)XK nuclease-like" evidence="2">
    <location>
        <begin position="249"/>
        <end position="320"/>
    </location>
</feature>
<feature type="non-terminal residue" evidence="3">
    <location>
        <position position="322"/>
    </location>
</feature>
<name>A0A0H2U9K2_MAGP6</name>
<sequence length="322" mass="35646">MQDQVATTCLCSGCNRVRSWLDAAADRPQADGEVRDDSGETKPRPKAMPPTPPDSSLPPQPPPPRSQPPLKRRRLDLEGAENSGEEATTPMSRCPPNNLSNTNEVALVSLQQSLARSLRVGCELTQQQPLPSGLSDNPRPAVTRGRPPKQPLSTSPVERIDQLQNLRPPIRYVPINDDPKAQLPQDVQGLFESIKKVVKYRTGFIPAAARELAMRKDPEAREWPSIYFFEPESQDSQLWTPDSESDVEAETGEKYVPTAVGRANKEFMMLRKLQRAAAEALRMGHSESAWNASVHTPLLELAVRSRRGVALEQITTAAVMHE</sequence>
<feature type="region of interest" description="Disordered" evidence="1">
    <location>
        <begin position="23"/>
        <end position="100"/>
    </location>
</feature>
<feature type="compositionally biased region" description="Polar residues" evidence="1">
    <location>
        <begin position="85"/>
        <end position="100"/>
    </location>
</feature>
<protein>
    <recommendedName>
        <fullName evidence="2">PD-(D/E)XK nuclease-like domain-containing protein</fullName>
    </recommendedName>
</protein>
<dbReference type="Pfam" id="PF20516">
    <property type="entry name" value="PDDEXK_12"/>
    <property type="match status" value="1"/>
</dbReference>
<reference evidence="3" key="1">
    <citation type="submission" date="2010-05" db="EMBL/GenBank/DDBJ databases">
        <title>The Genome Sequence of Magnaporthe poae strain ATCC 64411.</title>
        <authorList>
            <consortium name="The Broad Institute Genome Sequencing Platform"/>
            <consortium name="Broad Institute Genome Sequencing Center for Infectious Disease"/>
            <person name="Ma L.-J."/>
            <person name="Dead R."/>
            <person name="Young S."/>
            <person name="Zeng Q."/>
            <person name="Koehrsen M."/>
            <person name="Alvarado L."/>
            <person name="Berlin A."/>
            <person name="Chapman S.B."/>
            <person name="Chen Z."/>
            <person name="Freedman E."/>
            <person name="Gellesch M."/>
            <person name="Goldberg J."/>
            <person name="Griggs A."/>
            <person name="Gujja S."/>
            <person name="Heilman E.R."/>
            <person name="Heiman D."/>
            <person name="Hepburn T."/>
            <person name="Howarth C."/>
            <person name="Jen D."/>
            <person name="Larson L."/>
            <person name="Mehta T."/>
            <person name="Neiman D."/>
            <person name="Pearson M."/>
            <person name="Roberts A."/>
            <person name="Saif S."/>
            <person name="Shea T."/>
            <person name="Shenoy N."/>
            <person name="Sisk P."/>
            <person name="Stolte C."/>
            <person name="Sykes S."/>
            <person name="Walk T."/>
            <person name="White J."/>
            <person name="Yandava C."/>
            <person name="Haas B."/>
            <person name="Nusbaum C."/>
            <person name="Birren B."/>
        </authorList>
    </citation>
    <scope>NUCLEOTIDE SEQUENCE</scope>
    <source>
        <strain evidence="3">ATCC 64411</strain>
    </source>
</reference>
<feature type="compositionally biased region" description="Pro residues" evidence="1">
    <location>
        <begin position="46"/>
        <end position="67"/>
    </location>
</feature>
<proteinExistence type="predicted"/>
<evidence type="ECO:0000256" key="1">
    <source>
        <dbReference type="SAM" id="MobiDB-lite"/>
    </source>
</evidence>